<dbReference type="GO" id="GO:0047992">
    <property type="term" value="F:hydroxylysine kinase activity"/>
    <property type="evidence" value="ECO:0007669"/>
    <property type="project" value="UniProtKB-EC"/>
</dbReference>
<dbReference type="SUPFAM" id="SSF56112">
    <property type="entry name" value="Protein kinase-like (PK-like)"/>
    <property type="match status" value="1"/>
</dbReference>
<dbReference type="InterPro" id="IPR050249">
    <property type="entry name" value="Pseudomonas-type_ThrB"/>
</dbReference>
<evidence type="ECO:0000313" key="12">
    <source>
        <dbReference type="Proteomes" id="UP001208570"/>
    </source>
</evidence>
<dbReference type="FunFam" id="3.90.1200.10:FF:000007">
    <property type="entry name" value="hydroxylysine kinase isoform X1"/>
    <property type="match status" value="1"/>
</dbReference>
<evidence type="ECO:0000256" key="4">
    <source>
        <dbReference type="ARBA" id="ARBA00022679"/>
    </source>
</evidence>
<comment type="subcellular location">
    <subcellularLocation>
        <location evidence="1">Cytoplasm</location>
    </subcellularLocation>
</comment>
<dbReference type="Gene3D" id="3.90.1200.10">
    <property type="match status" value="1"/>
</dbReference>
<evidence type="ECO:0000256" key="8">
    <source>
        <dbReference type="ARBA" id="ARBA00038873"/>
    </source>
</evidence>
<protein>
    <recommendedName>
        <fullName evidence="9">Hydroxylysine kinase</fullName>
        <ecNumber evidence="8">2.7.1.81</ecNumber>
    </recommendedName>
</protein>
<comment type="catalytic activity">
    <reaction evidence="6">
        <text>(5R)-5-hydroxy-L-lysine + GTP = (5R)-5-phosphooxy-L-lysine + GDP + H(+)</text>
        <dbReference type="Rhea" id="RHEA:19049"/>
        <dbReference type="ChEBI" id="CHEBI:15378"/>
        <dbReference type="ChEBI" id="CHEBI:37565"/>
        <dbReference type="ChEBI" id="CHEBI:57882"/>
        <dbReference type="ChEBI" id="CHEBI:58189"/>
        <dbReference type="ChEBI" id="CHEBI:58357"/>
        <dbReference type="EC" id="2.7.1.81"/>
    </reaction>
</comment>
<evidence type="ECO:0000256" key="3">
    <source>
        <dbReference type="ARBA" id="ARBA00022490"/>
    </source>
</evidence>
<dbReference type="EC" id="2.7.1.81" evidence="8"/>
<feature type="domain" description="Aminoglycoside phosphotransferase" evidence="10">
    <location>
        <begin position="59"/>
        <end position="297"/>
    </location>
</feature>
<dbReference type="Proteomes" id="UP001208570">
    <property type="component" value="Unassembled WGS sequence"/>
</dbReference>
<evidence type="ECO:0000313" key="11">
    <source>
        <dbReference type="EMBL" id="KAK2162249.1"/>
    </source>
</evidence>
<dbReference type="Pfam" id="PF01636">
    <property type="entry name" value="APH"/>
    <property type="match status" value="1"/>
</dbReference>
<evidence type="ECO:0000256" key="1">
    <source>
        <dbReference type="ARBA" id="ARBA00004496"/>
    </source>
</evidence>
<gene>
    <name evidence="11" type="ORF">LSH36_101g03023</name>
</gene>
<evidence type="ECO:0000256" key="6">
    <source>
        <dbReference type="ARBA" id="ARBA00036820"/>
    </source>
</evidence>
<accession>A0AAD9NCK1</accession>
<keyword evidence="4" id="KW-0808">Transferase</keyword>
<keyword evidence="12" id="KW-1185">Reference proteome</keyword>
<name>A0AAD9NCK1_9ANNE</name>
<dbReference type="InterPro" id="IPR002575">
    <property type="entry name" value="Aminoglycoside_PTrfase"/>
</dbReference>
<comment type="function">
    <text evidence="7">Catalyzes the GTP-dependent phosphorylation of 5-hydroxy-L-lysine.</text>
</comment>
<dbReference type="AlphaFoldDB" id="A0AAD9NCK1"/>
<organism evidence="11 12">
    <name type="scientific">Paralvinella palmiformis</name>
    <dbReference type="NCBI Taxonomy" id="53620"/>
    <lineage>
        <taxon>Eukaryota</taxon>
        <taxon>Metazoa</taxon>
        <taxon>Spiralia</taxon>
        <taxon>Lophotrochozoa</taxon>
        <taxon>Annelida</taxon>
        <taxon>Polychaeta</taxon>
        <taxon>Sedentaria</taxon>
        <taxon>Canalipalpata</taxon>
        <taxon>Terebellida</taxon>
        <taxon>Terebelliformia</taxon>
        <taxon>Alvinellidae</taxon>
        <taxon>Paralvinella</taxon>
    </lineage>
</organism>
<keyword evidence="3" id="KW-0963">Cytoplasm</keyword>
<evidence type="ECO:0000256" key="9">
    <source>
        <dbReference type="ARBA" id="ARBA00040505"/>
    </source>
</evidence>
<evidence type="ECO:0000259" key="10">
    <source>
        <dbReference type="Pfam" id="PF01636"/>
    </source>
</evidence>
<evidence type="ECO:0000256" key="7">
    <source>
        <dbReference type="ARBA" id="ARBA00037368"/>
    </source>
</evidence>
<proteinExistence type="inferred from homology"/>
<dbReference type="InterPro" id="IPR011009">
    <property type="entry name" value="Kinase-like_dom_sf"/>
</dbReference>
<dbReference type="PANTHER" id="PTHR21064:SF1">
    <property type="entry name" value="HYDROXYLYSINE KINASE"/>
    <property type="match status" value="1"/>
</dbReference>
<comment type="similarity">
    <text evidence="2">Belongs to the aminoglycoside phosphotransferase family.</text>
</comment>
<sequence length="393" mass="45233">MSENISRIQLKPGQLIRPELSEQEAGKLIEKLYGVQIKSISEQNSYDDKNYLVLLNERWNNPHIKTLWSHGYVFKVLNSMDSQKKHVEAEHEMEHILMKIGINCPVPELNIHGKEYSMEKIYRKKCNEKEADNEGQPYGLHICRLMKYVPGKIFHAVPYVPSLVFEVGVYTAMIQESLKDFDHPALRNHKTIWSLASLPDLRDFIYVIEDKEHKTLISEILDVFTNEVIPLYSKLKQGVIHGDINEQNIIVSEKAEHGRLSFNQAEHEVYGILDFGDSTYSYYIFDLAIAIMYMSIDNQITDPLLVGGHVLAGYCSKHPLNKFEFDALKVCVAGRYAQSLVLGQYTLSVDPSNDYVVITAKNGWSQLRILWDTPKDELYKKWHSVMNAYKTGC</sequence>
<dbReference type="EMBL" id="JAODUP010000101">
    <property type="protein sequence ID" value="KAK2162249.1"/>
    <property type="molecule type" value="Genomic_DNA"/>
</dbReference>
<comment type="caution">
    <text evidence="11">The sequence shown here is derived from an EMBL/GenBank/DDBJ whole genome shotgun (WGS) entry which is preliminary data.</text>
</comment>
<dbReference type="PANTHER" id="PTHR21064">
    <property type="entry name" value="AMINOGLYCOSIDE PHOSPHOTRANSFERASE DOMAIN-CONTAINING PROTEIN-RELATED"/>
    <property type="match status" value="1"/>
</dbReference>
<dbReference type="GO" id="GO:0005737">
    <property type="term" value="C:cytoplasm"/>
    <property type="evidence" value="ECO:0007669"/>
    <property type="project" value="UniProtKB-SubCell"/>
</dbReference>
<evidence type="ECO:0000256" key="5">
    <source>
        <dbReference type="ARBA" id="ARBA00022777"/>
    </source>
</evidence>
<reference evidence="11" key="1">
    <citation type="journal article" date="2023" name="Mol. Biol. Evol.">
        <title>Third-Generation Sequencing Reveals the Adaptive Role of the Epigenome in Three Deep-Sea Polychaetes.</title>
        <authorList>
            <person name="Perez M."/>
            <person name="Aroh O."/>
            <person name="Sun Y."/>
            <person name="Lan Y."/>
            <person name="Juniper S.K."/>
            <person name="Young C.R."/>
            <person name="Angers B."/>
            <person name="Qian P.Y."/>
        </authorList>
    </citation>
    <scope>NUCLEOTIDE SEQUENCE</scope>
    <source>
        <strain evidence="11">P08H-3</strain>
    </source>
</reference>
<evidence type="ECO:0000256" key="2">
    <source>
        <dbReference type="ARBA" id="ARBA00006219"/>
    </source>
</evidence>
<keyword evidence="5" id="KW-0418">Kinase</keyword>